<dbReference type="PANTHER" id="PTHR12147:SF58">
    <property type="entry name" value="VACUOLAR MEMBRANE PROTEASE"/>
    <property type="match status" value="1"/>
</dbReference>
<dbReference type="GO" id="GO:0005774">
    <property type="term" value="C:vacuolar membrane"/>
    <property type="evidence" value="ECO:0007669"/>
    <property type="project" value="UniProtKB-SubCell"/>
</dbReference>
<keyword evidence="6 15" id="KW-0645">Protease</keyword>
<dbReference type="AlphaFoldDB" id="A0A0B7NVR5"/>
<keyword evidence="5" id="KW-0926">Vacuole</keyword>
<reference evidence="18 19" key="1">
    <citation type="submission" date="2014-09" db="EMBL/GenBank/DDBJ databases">
        <authorList>
            <person name="Ellenberger Sabrina"/>
        </authorList>
    </citation>
    <scope>NUCLEOTIDE SEQUENCE [LARGE SCALE GENOMIC DNA]</scope>
    <source>
        <strain evidence="18 19">CBS 412.66</strain>
    </source>
</reference>
<keyword evidence="19" id="KW-1185">Reference proteome</keyword>
<evidence type="ECO:0000256" key="5">
    <source>
        <dbReference type="ARBA" id="ARBA00022554"/>
    </source>
</evidence>
<evidence type="ECO:0000256" key="3">
    <source>
        <dbReference type="ARBA" id="ARBA00004128"/>
    </source>
</evidence>
<comment type="function">
    <text evidence="2">May be involved in vacuolar sorting and osmoregulation.</text>
</comment>
<gene>
    <name evidence="18" type="primary">PARPA_13416.1 scaffold 46804</name>
</gene>
<evidence type="ECO:0000313" key="18">
    <source>
        <dbReference type="EMBL" id="CEP19104.1"/>
    </source>
</evidence>
<dbReference type="EMBL" id="LN734002">
    <property type="protein sequence ID" value="CEP19104.1"/>
    <property type="molecule type" value="Genomic_DNA"/>
</dbReference>
<evidence type="ECO:0000256" key="12">
    <source>
        <dbReference type="ARBA" id="ARBA00023049"/>
    </source>
</evidence>
<dbReference type="PANTHER" id="PTHR12147">
    <property type="entry name" value="METALLOPEPTIDASE M28 FAMILY MEMBER"/>
    <property type="match status" value="1"/>
</dbReference>
<evidence type="ECO:0000256" key="8">
    <source>
        <dbReference type="ARBA" id="ARBA00022723"/>
    </source>
</evidence>
<dbReference type="InterPro" id="IPR023298">
    <property type="entry name" value="ATPase_P-typ_TM_dom_sf"/>
</dbReference>
<evidence type="ECO:0000256" key="15">
    <source>
        <dbReference type="RuleBase" id="RU361240"/>
    </source>
</evidence>
<feature type="transmembrane region" description="Helical" evidence="16">
    <location>
        <begin position="511"/>
        <end position="533"/>
    </location>
</feature>
<feature type="transmembrane region" description="Helical" evidence="16">
    <location>
        <begin position="31"/>
        <end position="51"/>
    </location>
</feature>
<dbReference type="InterPro" id="IPR048024">
    <property type="entry name" value="Fxna-like_M28_dom"/>
</dbReference>
<feature type="transmembrane region" description="Helical" evidence="16">
    <location>
        <begin position="365"/>
        <end position="392"/>
    </location>
</feature>
<dbReference type="InterPro" id="IPR007484">
    <property type="entry name" value="Peptidase_M28"/>
</dbReference>
<keyword evidence="8 15" id="KW-0479">Metal-binding</keyword>
<evidence type="ECO:0000256" key="1">
    <source>
        <dbReference type="ARBA" id="ARBA00001947"/>
    </source>
</evidence>
<dbReference type="InterPro" id="IPR045175">
    <property type="entry name" value="M28_fam"/>
</dbReference>
<dbReference type="CDD" id="cd03875">
    <property type="entry name" value="M28_Fxna_like"/>
    <property type="match status" value="1"/>
</dbReference>
<feature type="transmembrane region" description="Helical" evidence="16">
    <location>
        <begin position="451"/>
        <end position="474"/>
    </location>
</feature>
<comment type="similarity">
    <text evidence="4 15">Belongs to the peptidase M28 family.</text>
</comment>
<keyword evidence="13 16" id="KW-0472">Membrane</keyword>
<feature type="transmembrane region" description="Helical" evidence="16">
    <location>
        <begin position="578"/>
        <end position="596"/>
    </location>
</feature>
<evidence type="ECO:0000256" key="4">
    <source>
        <dbReference type="ARBA" id="ARBA00010918"/>
    </source>
</evidence>
<feature type="transmembrane region" description="Helical" evidence="16">
    <location>
        <begin position="542"/>
        <end position="563"/>
    </location>
</feature>
<evidence type="ECO:0000256" key="14">
    <source>
        <dbReference type="ARBA" id="ARBA00023180"/>
    </source>
</evidence>
<feature type="transmembrane region" description="Helical" evidence="16">
    <location>
        <begin position="413"/>
        <end position="439"/>
    </location>
</feature>
<keyword evidence="10 15" id="KW-0862">Zinc</keyword>
<protein>
    <recommendedName>
        <fullName evidence="15">Peptide hydrolase</fullName>
        <ecNumber evidence="15">3.4.-.-</ecNumber>
    </recommendedName>
</protein>
<evidence type="ECO:0000256" key="7">
    <source>
        <dbReference type="ARBA" id="ARBA00022692"/>
    </source>
</evidence>
<keyword evidence="12" id="KW-0482">Metalloprotease</keyword>
<dbReference type="SUPFAM" id="SSF81665">
    <property type="entry name" value="Calcium ATPase, transmembrane domain M"/>
    <property type="match status" value="1"/>
</dbReference>
<evidence type="ECO:0000313" key="19">
    <source>
        <dbReference type="Proteomes" id="UP000054107"/>
    </source>
</evidence>
<dbReference type="GO" id="GO:0008235">
    <property type="term" value="F:metalloexopeptidase activity"/>
    <property type="evidence" value="ECO:0007669"/>
    <property type="project" value="InterPro"/>
</dbReference>
<dbReference type="STRING" id="35722.A0A0B7NVR5"/>
<evidence type="ECO:0000256" key="9">
    <source>
        <dbReference type="ARBA" id="ARBA00022801"/>
    </source>
</evidence>
<dbReference type="Gene3D" id="3.40.630.10">
    <property type="entry name" value="Zn peptidases"/>
    <property type="match status" value="1"/>
</dbReference>
<evidence type="ECO:0000256" key="2">
    <source>
        <dbReference type="ARBA" id="ARBA00003273"/>
    </source>
</evidence>
<feature type="transmembrane region" description="Helical" evidence="16">
    <location>
        <begin position="608"/>
        <end position="629"/>
    </location>
</feature>
<proteinExistence type="inferred from homology"/>
<keyword evidence="14" id="KW-0325">Glycoprotein</keyword>
<dbReference type="Pfam" id="PF04389">
    <property type="entry name" value="Peptidase_M28"/>
    <property type="match status" value="1"/>
</dbReference>
<dbReference type="GO" id="GO:0006508">
    <property type="term" value="P:proteolysis"/>
    <property type="evidence" value="ECO:0007669"/>
    <property type="project" value="UniProtKB-KW"/>
</dbReference>
<dbReference type="Proteomes" id="UP000054107">
    <property type="component" value="Unassembled WGS sequence"/>
</dbReference>
<keyword evidence="7 16" id="KW-0812">Transmembrane</keyword>
<keyword evidence="9 15" id="KW-0378">Hydrolase</keyword>
<feature type="transmembrane region" description="Helical" evidence="16">
    <location>
        <begin position="486"/>
        <end position="505"/>
    </location>
</feature>
<sequence>MSVENNEHTPLIRQSKPQELIPVKNNNKKSYHVYGMSLGFLFLFAAFVHLYRTVLPTPLSDTQARALDDFSGIHAYNEYLTHFNEPHSANTRENGVMRDWIASIATDMQKEAIARGLKMDVIGNDSSEAIISQDWFTENEHWFIHSRNVIVRLNGTSGRDEALLLNAHYDSVPTSNGVTDNGMGVVTMLEMMRYFIEHPPRNTIIFLFNNFEEGGLLGCKTFVHHPWYTTVKLFINLEGAGAGGRAMMFRTSNLDAVKKLAGSSAKLLHSSPLGNDMFKAQIIKSDTDYSVFVEDGVPGLDIAFYAPRSHYHTPRDNLAYTTPDALQYMGQMALAATKAIANSDDMIKTDKGEELFIYFDILGRWMFVYSFTVYQIINLIALLIVPGVGLFLSIKNKPSQQTVSSLIKEKIRLTAKGTAVVFFALFFAVLFVGVAVFAMCKINPSMTYGDVYGAAIYTFSAAFLGLQFSQLVLSSKLKQTLSTTDASWYGLLSFWWMFVIVSIFAGSKSIASLYFAVYVLIFNALAVLIHVIVPATRKLRSALIFFSQTIVPFIFLLEIEFLAMDALRHATADGTPELAVYVFIALPIILIALHFIPWVHVAGNYRKVTIAAALAFFFLFTICSALQPFNGSWSPNKLLFRQEYNAGDTLATVIVSSATAVQATIKSAIPVHEYKTIECSPFKQYLTRCKYQTDLLPKYGGNETLAEFVLSQVEKTCSETTCVSSTTYVSKNSLMCRVLFDPARNDFQNIQHVWVNGREHKASNISSVITYINNYEQPVNVTVEYPKDRSPKATFSCFYDEWTHLEVPAFTAFRDSLPESATVLIRGQGIALVNYKNVTL</sequence>
<evidence type="ECO:0000256" key="11">
    <source>
        <dbReference type="ARBA" id="ARBA00022989"/>
    </source>
</evidence>
<evidence type="ECO:0000256" key="16">
    <source>
        <dbReference type="SAM" id="Phobius"/>
    </source>
</evidence>
<evidence type="ECO:0000256" key="10">
    <source>
        <dbReference type="ARBA" id="ARBA00022833"/>
    </source>
</evidence>
<comment type="subcellular location">
    <subcellularLocation>
        <location evidence="3">Vacuole membrane</location>
        <topology evidence="3">Multi-pass membrane protein</topology>
    </subcellularLocation>
</comment>
<comment type="cofactor">
    <cofactor evidence="1">
        <name>Zn(2+)</name>
        <dbReference type="ChEBI" id="CHEBI:29105"/>
    </cofactor>
</comment>
<feature type="domain" description="Peptidase M28" evidence="17">
    <location>
        <begin position="148"/>
        <end position="336"/>
    </location>
</feature>
<evidence type="ECO:0000256" key="6">
    <source>
        <dbReference type="ARBA" id="ARBA00022670"/>
    </source>
</evidence>
<dbReference type="GO" id="GO:0046872">
    <property type="term" value="F:metal ion binding"/>
    <property type="evidence" value="ECO:0007669"/>
    <property type="project" value="UniProtKB-KW"/>
</dbReference>
<organism evidence="18 19">
    <name type="scientific">Parasitella parasitica</name>
    <dbReference type="NCBI Taxonomy" id="35722"/>
    <lineage>
        <taxon>Eukaryota</taxon>
        <taxon>Fungi</taxon>
        <taxon>Fungi incertae sedis</taxon>
        <taxon>Mucoromycota</taxon>
        <taxon>Mucoromycotina</taxon>
        <taxon>Mucoromycetes</taxon>
        <taxon>Mucorales</taxon>
        <taxon>Mucorineae</taxon>
        <taxon>Mucoraceae</taxon>
        <taxon>Parasitella</taxon>
    </lineage>
</organism>
<evidence type="ECO:0000256" key="13">
    <source>
        <dbReference type="ARBA" id="ARBA00023136"/>
    </source>
</evidence>
<name>A0A0B7NVR5_9FUNG</name>
<accession>A0A0B7NVR5</accession>
<dbReference type="SUPFAM" id="SSF53187">
    <property type="entry name" value="Zn-dependent exopeptidases"/>
    <property type="match status" value="1"/>
</dbReference>
<keyword evidence="11 16" id="KW-1133">Transmembrane helix</keyword>
<evidence type="ECO:0000259" key="17">
    <source>
        <dbReference type="Pfam" id="PF04389"/>
    </source>
</evidence>
<dbReference type="OrthoDB" id="76293at2759"/>
<dbReference type="EC" id="3.4.-.-" evidence="15"/>